<name>A0ACB7Z389_9ERIC</name>
<sequence>MAMEEVKQRAKAMVTLTAWVVCWGLFTVCEVGSAERLLRATEPGYFVEKEIRLGFAARLLHFFWQSGKSSYEHVWPEMEFGWRLVVGSVIGFFGAALGSVGGVGGGGIFVPMLTLIIGFDPKSSTAISKCMIMGAAASTVYYNLRLRHPTLDMPLIDYDLALLFQPMLMLGISIGVAFNVIFADWMVTVLLIILFVGTSTKALLKGIDTWKKETAMKKGAAKVLESESKPGEEYKPLPSGPAASEDGEVPLLYNIQWKELGLLVFVWVAFLTVQIVKTYTVTCSVKYWILNFLQVPIAVSISLYEAICLYKGTRVIASKGKEITNWKAHMLFLYCCCGIIAGVVGGLLGLGGGFILGPLFLELGIPPQVASATSTFAMAFSSSMSVVQYYILKRFPVPYAAYFVLVATIAAFAGQHVVRKVIALLGRASIIIFILALTIFVSAISLGGVGIANMIEKLENQEYMGFDNLCNES</sequence>
<gene>
    <name evidence="1" type="ORF">Vadar_011100</name>
</gene>
<reference evidence="1 2" key="1">
    <citation type="journal article" date="2021" name="Hortic Res">
        <title>High-quality reference genome and annotation aids understanding of berry development for evergreen blueberry (Vaccinium darrowii).</title>
        <authorList>
            <person name="Yu J."/>
            <person name="Hulse-Kemp A.M."/>
            <person name="Babiker E."/>
            <person name="Staton M."/>
        </authorList>
    </citation>
    <scope>NUCLEOTIDE SEQUENCE [LARGE SCALE GENOMIC DNA]</scope>
    <source>
        <strain evidence="2">cv. NJ 8807/NJ 8810</strain>
        <tissue evidence="1">Young leaf</tissue>
    </source>
</reference>
<protein>
    <submittedName>
        <fullName evidence="1">Uncharacterized protein</fullName>
    </submittedName>
</protein>
<dbReference type="Proteomes" id="UP000828048">
    <property type="component" value="Chromosome 4"/>
</dbReference>
<evidence type="ECO:0000313" key="2">
    <source>
        <dbReference type="Proteomes" id="UP000828048"/>
    </source>
</evidence>
<evidence type="ECO:0000313" key="1">
    <source>
        <dbReference type="EMBL" id="KAH7860240.1"/>
    </source>
</evidence>
<organism evidence="1 2">
    <name type="scientific">Vaccinium darrowii</name>
    <dbReference type="NCBI Taxonomy" id="229202"/>
    <lineage>
        <taxon>Eukaryota</taxon>
        <taxon>Viridiplantae</taxon>
        <taxon>Streptophyta</taxon>
        <taxon>Embryophyta</taxon>
        <taxon>Tracheophyta</taxon>
        <taxon>Spermatophyta</taxon>
        <taxon>Magnoliopsida</taxon>
        <taxon>eudicotyledons</taxon>
        <taxon>Gunneridae</taxon>
        <taxon>Pentapetalae</taxon>
        <taxon>asterids</taxon>
        <taxon>Ericales</taxon>
        <taxon>Ericaceae</taxon>
        <taxon>Vaccinioideae</taxon>
        <taxon>Vaccinieae</taxon>
        <taxon>Vaccinium</taxon>
    </lineage>
</organism>
<dbReference type="EMBL" id="CM037154">
    <property type="protein sequence ID" value="KAH7860240.1"/>
    <property type="molecule type" value="Genomic_DNA"/>
</dbReference>
<comment type="caution">
    <text evidence="1">The sequence shown here is derived from an EMBL/GenBank/DDBJ whole genome shotgun (WGS) entry which is preliminary data.</text>
</comment>
<accession>A0ACB7Z389</accession>
<keyword evidence="2" id="KW-1185">Reference proteome</keyword>
<proteinExistence type="predicted"/>